<dbReference type="Proteomes" id="UP000605986">
    <property type="component" value="Unassembled WGS sequence"/>
</dbReference>
<evidence type="ECO:0000313" key="3">
    <source>
        <dbReference type="Proteomes" id="UP000605986"/>
    </source>
</evidence>
<dbReference type="AlphaFoldDB" id="A0A8H4NMM3"/>
<keyword evidence="3" id="KW-1185">Reference proteome</keyword>
<gene>
    <name evidence="2" type="ORF">F53441_12211</name>
</gene>
<protein>
    <submittedName>
        <fullName evidence="2">Tyrosine phosphatase protein</fullName>
    </submittedName>
</protein>
<dbReference type="EMBL" id="JAADJG010000645">
    <property type="protein sequence ID" value="KAF4440760.1"/>
    <property type="molecule type" value="Genomic_DNA"/>
</dbReference>
<dbReference type="OrthoDB" id="4757738at2759"/>
<feature type="coiled-coil region" evidence="1">
    <location>
        <begin position="15"/>
        <end position="53"/>
    </location>
</feature>
<accession>A0A8H4NMM3</accession>
<proteinExistence type="predicted"/>
<organism evidence="2 3">
    <name type="scientific">Fusarium austroafricanum</name>
    <dbReference type="NCBI Taxonomy" id="2364996"/>
    <lineage>
        <taxon>Eukaryota</taxon>
        <taxon>Fungi</taxon>
        <taxon>Dikarya</taxon>
        <taxon>Ascomycota</taxon>
        <taxon>Pezizomycotina</taxon>
        <taxon>Sordariomycetes</taxon>
        <taxon>Hypocreomycetidae</taxon>
        <taxon>Hypocreales</taxon>
        <taxon>Nectriaceae</taxon>
        <taxon>Fusarium</taxon>
        <taxon>Fusarium concolor species complex</taxon>
    </lineage>
</organism>
<evidence type="ECO:0000313" key="2">
    <source>
        <dbReference type="EMBL" id="KAF4440760.1"/>
    </source>
</evidence>
<reference evidence="2" key="1">
    <citation type="submission" date="2020-01" db="EMBL/GenBank/DDBJ databases">
        <title>Identification and distribution of gene clusters putatively required for synthesis of sphingolipid metabolism inhibitors in phylogenetically diverse species of the filamentous fungus Fusarium.</title>
        <authorList>
            <person name="Kim H.-S."/>
            <person name="Busman M."/>
            <person name="Brown D.W."/>
            <person name="Divon H."/>
            <person name="Uhlig S."/>
            <person name="Proctor R.H."/>
        </authorList>
    </citation>
    <scope>NUCLEOTIDE SEQUENCE</scope>
    <source>
        <strain evidence="2">NRRL 53441</strain>
    </source>
</reference>
<sequence length="239" mass="26446">MGAAVSAIRDQVDKADDAKGKEAEIKEALENMRQVAQDLLDNFNERIRNSEHDTHLIPISKIPNHFEYIQCTSSKTDNMGPAIKDAVKDFSNGPVADGIANLASSVIGKLLGESSGNRHLQTRYAISIDPLDGISRLDTLFFCYNFNSEGLAKTARSVVACCVVKSSADVTKVDDNTLRVLVNQCFETSELSLRKAIYDELRDALFFSKNPENLAALQEARKENQEKLKEWAIPRPIAT</sequence>
<name>A0A8H4NMM3_9HYPO</name>
<keyword evidence="1" id="KW-0175">Coiled coil</keyword>
<comment type="caution">
    <text evidence="2">The sequence shown here is derived from an EMBL/GenBank/DDBJ whole genome shotgun (WGS) entry which is preliminary data.</text>
</comment>
<evidence type="ECO:0000256" key="1">
    <source>
        <dbReference type="SAM" id="Coils"/>
    </source>
</evidence>